<evidence type="ECO:0000313" key="2">
    <source>
        <dbReference type="EMBL" id="CAB1435170.1"/>
    </source>
</evidence>
<dbReference type="EMBL" id="CADEAL010001742">
    <property type="protein sequence ID" value="CAB1435170.1"/>
    <property type="molecule type" value="Genomic_DNA"/>
</dbReference>
<keyword evidence="3" id="KW-1185">Reference proteome</keyword>
<feature type="compositionally biased region" description="Gly residues" evidence="1">
    <location>
        <begin position="90"/>
        <end position="103"/>
    </location>
</feature>
<feature type="compositionally biased region" description="Basic and acidic residues" evidence="1">
    <location>
        <begin position="108"/>
        <end position="126"/>
    </location>
</feature>
<organism evidence="2 3">
    <name type="scientific">Pleuronectes platessa</name>
    <name type="common">European plaice</name>
    <dbReference type="NCBI Taxonomy" id="8262"/>
    <lineage>
        <taxon>Eukaryota</taxon>
        <taxon>Metazoa</taxon>
        <taxon>Chordata</taxon>
        <taxon>Craniata</taxon>
        <taxon>Vertebrata</taxon>
        <taxon>Euteleostomi</taxon>
        <taxon>Actinopterygii</taxon>
        <taxon>Neopterygii</taxon>
        <taxon>Teleostei</taxon>
        <taxon>Neoteleostei</taxon>
        <taxon>Acanthomorphata</taxon>
        <taxon>Carangaria</taxon>
        <taxon>Pleuronectiformes</taxon>
        <taxon>Pleuronectoidei</taxon>
        <taxon>Pleuronectidae</taxon>
        <taxon>Pleuronectes</taxon>
    </lineage>
</organism>
<feature type="compositionally biased region" description="Pro residues" evidence="1">
    <location>
        <begin position="53"/>
        <end position="62"/>
    </location>
</feature>
<evidence type="ECO:0000256" key="1">
    <source>
        <dbReference type="SAM" id="MobiDB-lite"/>
    </source>
</evidence>
<accession>A0A9N7YRV1</accession>
<evidence type="ECO:0000313" key="3">
    <source>
        <dbReference type="Proteomes" id="UP001153269"/>
    </source>
</evidence>
<protein>
    <submittedName>
        <fullName evidence="2">Uncharacterized protein</fullName>
    </submittedName>
</protein>
<sequence length="218" mass="22701">MEEVRRALLGDDEGANLMAGGVWTTQHDLAARGGIQGEAPGPQVRSGLNLPPSILPLPPPPLGANFAKRPPPVPSRPIKPCLCAMQPGDQGDGGQEEGNGGAGRPRPHAGDRKGVREGGIDGDRGGGRGANQLNNNNNNSGSTRNNNSSSWSSGKQQLGDPAVPKGTHIGHRAQQSFCQSRATGLPVCSLSTKQLAKTNVLRNMWDEKTAEGKMRAGS</sequence>
<reference evidence="2" key="1">
    <citation type="submission" date="2020-03" db="EMBL/GenBank/DDBJ databases">
        <authorList>
            <person name="Weist P."/>
        </authorList>
    </citation>
    <scope>NUCLEOTIDE SEQUENCE</scope>
</reference>
<proteinExistence type="predicted"/>
<comment type="caution">
    <text evidence="2">The sequence shown here is derived from an EMBL/GenBank/DDBJ whole genome shotgun (WGS) entry which is preliminary data.</text>
</comment>
<dbReference type="Proteomes" id="UP001153269">
    <property type="component" value="Unassembled WGS sequence"/>
</dbReference>
<name>A0A9N7YRV1_PLEPL</name>
<dbReference type="AlphaFoldDB" id="A0A9N7YRV1"/>
<feature type="compositionally biased region" description="Low complexity" evidence="1">
    <location>
        <begin position="130"/>
        <end position="154"/>
    </location>
</feature>
<gene>
    <name evidence="2" type="ORF">PLEPLA_LOCUS23262</name>
</gene>
<feature type="region of interest" description="Disordered" evidence="1">
    <location>
        <begin position="34"/>
        <end position="174"/>
    </location>
</feature>